<dbReference type="SUPFAM" id="SSF50249">
    <property type="entry name" value="Nucleic acid-binding proteins"/>
    <property type="match status" value="2"/>
</dbReference>
<accession>A0AAE1IQI1</accession>
<evidence type="ECO:0000313" key="2">
    <source>
        <dbReference type="EMBL" id="KAK4254402.1"/>
    </source>
</evidence>
<organism evidence="2 3">
    <name type="scientific">Acacia crassicarpa</name>
    <name type="common">northern wattle</name>
    <dbReference type="NCBI Taxonomy" id="499986"/>
    <lineage>
        <taxon>Eukaryota</taxon>
        <taxon>Viridiplantae</taxon>
        <taxon>Streptophyta</taxon>
        <taxon>Embryophyta</taxon>
        <taxon>Tracheophyta</taxon>
        <taxon>Spermatophyta</taxon>
        <taxon>Magnoliopsida</taxon>
        <taxon>eudicotyledons</taxon>
        <taxon>Gunneridae</taxon>
        <taxon>Pentapetalae</taxon>
        <taxon>rosids</taxon>
        <taxon>fabids</taxon>
        <taxon>Fabales</taxon>
        <taxon>Fabaceae</taxon>
        <taxon>Caesalpinioideae</taxon>
        <taxon>mimosoid clade</taxon>
        <taxon>Acacieae</taxon>
        <taxon>Acacia</taxon>
    </lineage>
</organism>
<sequence length="231" mass="26648">MAAMQCSMIRDLDDSREMWRIVVRVLRRWNSYHKNSPNQLYAICLLLVDQQGHKIQASIMNKSLFKQYEREPLEGHCYFIANLEVIPNRKDYKAANHQFKLLFNTTTYVKEENADIPLSVFDFFPIKDILTQTVDTHTMFLFDVIAFLISIDTLEEYYSGTDHKTKLRLMLGDGRGNIVQMVLYHDCASTFAAQDFTAIQTPTVLLAQLARIGFNEGGWPEVCSSFNATKI</sequence>
<dbReference type="PANTHER" id="PTHR47165:SF4">
    <property type="entry name" value="OS03G0429900 PROTEIN"/>
    <property type="match status" value="1"/>
</dbReference>
<reference evidence="2" key="1">
    <citation type="submission" date="2023-10" db="EMBL/GenBank/DDBJ databases">
        <title>Chromosome-level genome of the transformable northern wattle, Acacia crassicarpa.</title>
        <authorList>
            <person name="Massaro I."/>
            <person name="Sinha N.R."/>
            <person name="Poethig S."/>
            <person name="Leichty A.R."/>
        </authorList>
    </citation>
    <scope>NUCLEOTIDE SEQUENCE</scope>
    <source>
        <strain evidence="2">Acra3RX</strain>
        <tissue evidence="2">Leaf</tissue>
    </source>
</reference>
<comment type="caution">
    <text evidence="2">The sequence shown here is derived from an EMBL/GenBank/DDBJ whole genome shotgun (WGS) entry which is preliminary data.</text>
</comment>
<dbReference type="Proteomes" id="UP001293593">
    <property type="component" value="Unassembled WGS sequence"/>
</dbReference>
<dbReference type="Gene3D" id="2.40.50.140">
    <property type="entry name" value="Nucleic acid-binding proteins"/>
    <property type="match status" value="2"/>
</dbReference>
<dbReference type="InterPro" id="IPR003871">
    <property type="entry name" value="RFA1B/D_OB_1st"/>
</dbReference>
<dbReference type="CDD" id="cd04480">
    <property type="entry name" value="RPA1_DBD_A_like"/>
    <property type="match status" value="1"/>
</dbReference>
<dbReference type="PANTHER" id="PTHR47165">
    <property type="entry name" value="OS03G0429900 PROTEIN"/>
    <property type="match status" value="1"/>
</dbReference>
<protein>
    <recommendedName>
        <fullName evidence="1">Replication protein A 70 kDa DNA-binding subunit B/D first OB fold domain-containing protein</fullName>
    </recommendedName>
</protein>
<dbReference type="EMBL" id="JAWXYG010000014">
    <property type="protein sequence ID" value="KAK4254402.1"/>
    <property type="molecule type" value="Genomic_DNA"/>
</dbReference>
<dbReference type="InterPro" id="IPR012340">
    <property type="entry name" value="NA-bd_OB-fold"/>
</dbReference>
<keyword evidence="3" id="KW-1185">Reference proteome</keyword>
<proteinExistence type="predicted"/>
<dbReference type="AlphaFoldDB" id="A0AAE1IQI1"/>
<dbReference type="Pfam" id="PF02721">
    <property type="entry name" value="DUF223"/>
    <property type="match status" value="1"/>
</dbReference>
<feature type="domain" description="Replication protein A 70 kDa DNA-binding subunit B/D first OB fold" evidence="1">
    <location>
        <begin position="7"/>
        <end position="111"/>
    </location>
</feature>
<gene>
    <name evidence="2" type="ORF">QN277_009789</name>
</gene>
<evidence type="ECO:0000313" key="3">
    <source>
        <dbReference type="Proteomes" id="UP001293593"/>
    </source>
</evidence>
<evidence type="ECO:0000259" key="1">
    <source>
        <dbReference type="Pfam" id="PF02721"/>
    </source>
</evidence>
<name>A0AAE1IQI1_9FABA</name>